<keyword evidence="5" id="KW-0349">Heme</keyword>
<organism evidence="6 7">
    <name type="scientific">Lepidopterella palustris CBS 459.81</name>
    <dbReference type="NCBI Taxonomy" id="1314670"/>
    <lineage>
        <taxon>Eukaryota</taxon>
        <taxon>Fungi</taxon>
        <taxon>Dikarya</taxon>
        <taxon>Ascomycota</taxon>
        <taxon>Pezizomycotina</taxon>
        <taxon>Dothideomycetes</taxon>
        <taxon>Pleosporomycetidae</taxon>
        <taxon>Mytilinidiales</taxon>
        <taxon>Argynnaceae</taxon>
        <taxon>Lepidopterella</taxon>
    </lineage>
</organism>
<evidence type="ECO:0000256" key="4">
    <source>
        <dbReference type="ARBA" id="ARBA00023004"/>
    </source>
</evidence>
<evidence type="ECO:0000313" key="7">
    <source>
        <dbReference type="Proteomes" id="UP000250266"/>
    </source>
</evidence>
<dbReference type="GO" id="GO:0016705">
    <property type="term" value="F:oxidoreductase activity, acting on paired donors, with incorporation or reduction of molecular oxygen"/>
    <property type="evidence" value="ECO:0007669"/>
    <property type="project" value="InterPro"/>
</dbReference>
<dbReference type="PANTHER" id="PTHR24305">
    <property type="entry name" value="CYTOCHROME P450"/>
    <property type="match status" value="1"/>
</dbReference>
<name>A0A8E2E3T3_9PEZI</name>
<dbReference type="EMBL" id="KV745173">
    <property type="protein sequence ID" value="OCK76855.1"/>
    <property type="molecule type" value="Genomic_DNA"/>
</dbReference>
<dbReference type="InterPro" id="IPR036396">
    <property type="entry name" value="Cyt_P450_sf"/>
</dbReference>
<keyword evidence="4 5" id="KW-0408">Iron</keyword>
<evidence type="ECO:0000256" key="3">
    <source>
        <dbReference type="ARBA" id="ARBA00022723"/>
    </source>
</evidence>
<sequence>MLYLFYEWMLPKPYPGIPYDRKAARRLLGDGPEMLREVGLTREVHIWLLKKVTELQEPLCQVFVQPFAKPWIILSDSVEAQNVMTRRPEFERSDFDRTSLSALDGFHSRHQMGDVWKRTRAWLQDLLSPGFLNNTVSPVLYESSLLLIDYWDKKVRLANDRPFDCNDDLDHFALDGMMSFVFDEEYRHAGLIPQNEATGKMEPSSVKIGRNGEAKFPHVQLNKFAAAMYGTVDTINATTATFWPSLGQYYVRRRPAFHKAIATRRQVIEQQVQAALKRFQATGKPETAIEFMLFREKKAAEKQGRKPDYTNTVLRDEIGGQFLAGYHTSSSTLGWIFIHLTRAPDIQTKLRSAVHAAFRTAHAKKRAPTHAEMLKTRVPYVDAVIDEVLRLHATIMSRMALCDTQIFGKHIPKGATVWMLCNGPGFHSPSFDAAIEKRGPSTETDFSKDWDESRDMFTFEPERWLRPKKGTAATDEDVEFNANAAPQAAFGMGMRGCWGRKLAYVELRMLVALVVWHFDLLPVAPALNNTPATWSVIHRSDACYLRMRRRNDTGKLDLNL</sequence>
<reference evidence="6 7" key="1">
    <citation type="journal article" date="2016" name="Nat. Commun.">
        <title>Ectomycorrhizal ecology is imprinted in the genome of the dominant symbiotic fungus Cenococcum geophilum.</title>
        <authorList>
            <consortium name="DOE Joint Genome Institute"/>
            <person name="Peter M."/>
            <person name="Kohler A."/>
            <person name="Ohm R.A."/>
            <person name="Kuo A."/>
            <person name="Krutzmann J."/>
            <person name="Morin E."/>
            <person name="Arend M."/>
            <person name="Barry K.W."/>
            <person name="Binder M."/>
            <person name="Choi C."/>
            <person name="Clum A."/>
            <person name="Copeland A."/>
            <person name="Grisel N."/>
            <person name="Haridas S."/>
            <person name="Kipfer T."/>
            <person name="LaButti K."/>
            <person name="Lindquist E."/>
            <person name="Lipzen A."/>
            <person name="Maire R."/>
            <person name="Meier B."/>
            <person name="Mihaltcheva S."/>
            <person name="Molinier V."/>
            <person name="Murat C."/>
            <person name="Poggeler S."/>
            <person name="Quandt C.A."/>
            <person name="Sperisen C."/>
            <person name="Tritt A."/>
            <person name="Tisserant E."/>
            <person name="Crous P.W."/>
            <person name="Henrissat B."/>
            <person name="Nehls U."/>
            <person name="Egli S."/>
            <person name="Spatafora J.W."/>
            <person name="Grigoriev I.V."/>
            <person name="Martin F.M."/>
        </authorList>
    </citation>
    <scope>NUCLEOTIDE SEQUENCE [LARGE SCALE GENOMIC DNA]</scope>
    <source>
        <strain evidence="6 7">CBS 459.81</strain>
    </source>
</reference>
<dbReference type="GO" id="GO:0004497">
    <property type="term" value="F:monooxygenase activity"/>
    <property type="evidence" value="ECO:0007669"/>
    <property type="project" value="InterPro"/>
</dbReference>
<comment type="cofactor">
    <cofactor evidence="1 5">
        <name>heme</name>
        <dbReference type="ChEBI" id="CHEBI:30413"/>
    </cofactor>
</comment>
<protein>
    <submittedName>
        <fullName evidence="6">Cytochrome P450</fullName>
    </submittedName>
</protein>
<evidence type="ECO:0000256" key="1">
    <source>
        <dbReference type="ARBA" id="ARBA00001971"/>
    </source>
</evidence>
<dbReference type="InterPro" id="IPR002403">
    <property type="entry name" value="Cyt_P450_E_grp-IV"/>
</dbReference>
<evidence type="ECO:0000256" key="5">
    <source>
        <dbReference type="PIRSR" id="PIRSR602403-1"/>
    </source>
</evidence>
<dbReference type="InterPro" id="IPR001128">
    <property type="entry name" value="Cyt_P450"/>
</dbReference>
<evidence type="ECO:0000256" key="2">
    <source>
        <dbReference type="ARBA" id="ARBA00010617"/>
    </source>
</evidence>
<evidence type="ECO:0000313" key="6">
    <source>
        <dbReference type="EMBL" id="OCK76855.1"/>
    </source>
</evidence>
<dbReference type="OrthoDB" id="1470350at2759"/>
<feature type="binding site" description="axial binding residue" evidence="5">
    <location>
        <position position="497"/>
    </location>
    <ligand>
        <name>heme</name>
        <dbReference type="ChEBI" id="CHEBI:30413"/>
    </ligand>
    <ligandPart>
        <name>Fe</name>
        <dbReference type="ChEBI" id="CHEBI:18248"/>
    </ligandPart>
</feature>
<dbReference type="PANTHER" id="PTHR24305:SF232">
    <property type="entry name" value="P450, PUTATIVE (EUROFUNG)-RELATED"/>
    <property type="match status" value="1"/>
</dbReference>
<dbReference type="GO" id="GO:0005506">
    <property type="term" value="F:iron ion binding"/>
    <property type="evidence" value="ECO:0007669"/>
    <property type="project" value="InterPro"/>
</dbReference>
<dbReference type="PRINTS" id="PR00385">
    <property type="entry name" value="P450"/>
</dbReference>
<dbReference type="Pfam" id="PF00067">
    <property type="entry name" value="p450"/>
    <property type="match status" value="2"/>
</dbReference>
<dbReference type="PRINTS" id="PR00465">
    <property type="entry name" value="EP450IV"/>
</dbReference>
<comment type="similarity">
    <text evidence="2">Belongs to the cytochrome P450 family.</text>
</comment>
<dbReference type="SUPFAM" id="SSF48264">
    <property type="entry name" value="Cytochrome P450"/>
    <property type="match status" value="1"/>
</dbReference>
<dbReference type="AlphaFoldDB" id="A0A8E2E3T3"/>
<keyword evidence="3 5" id="KW-0479">Metal-binding</keyword>
<dbReference type="GO" id="GO:0020037">
    <property type="term" value="F:heme binding"/>
    <property type="evidence" value="ECO:0007669"/>
    <property type="project" value="InterPro"/>
</dbReference>
<gene>
    <name evidence="6" type="ORF">K432DRAFT_359627</name>
</gene>
<dbReference type="Gene3D" id="1.10.630.10">
    <property type="entry name" value="Cytochrome P450"/>
    <property type="match status" value="1"/>
</dbReference>
<dbReference type="InterPro" id="IPR050121">
    <property type="entry name" value="Cytochrome_P450_monoxygenase"/>
</dbReference>
<proteinExistence type="inferred from homology"/>
<accession>A0A8E2E3T3</accession>
<keyword evidence="7" id="KW-1185">Reference proteome</keyword>
<dbReference type="Proteomes" id="UP000250266">
    <property type="component" value="Unassembled WGS sequence"/>
</dbReference>